<dbReference type="PANTHER" id="PTHR48040:SF20">
    <property type="entry name" value="PLEIOTROPIC DRUG RESISTANCE PROTEIN 1"/>
    <property type="match status" value="1"/>
</dbReference>
<evidence type="ECO:0000259" key="6">
    <source>
        <dbReference type="Pfam" id="PF01061"/>
    </source>
</evidence>
<keyword evidence="2 5" id="KW-0812">Transmembrane</keyword>
<dbReference type="GO" id="GO:0016020">
    <property type="term" value="C:membrane"/>
    <property type="evidence" value="ECO:0007669"/>
    <property type="project" value="UniProtKB-SubCell"/>
</dbReference>
<protein>
    <recommendedName>
        <fullName evidence="10">Reverse transcriptase zinc-binding domain-containing protein</fullName>
    </recommendedName>
</protein>
<feature type="domain" description="ABC-2 type transporter transmembrane" evidence="6">
    <location>
        <begin position="153"/>
        <end position="244"/>
    </location>
</feature>
<keyword evidence="3 5" id="KW-1133">Transmembrane helix</keyword>
<comment type="subcellular location">
    <subcellularLocation>
        <location evidence="1">Membrane</location>
        <topology evidence="1">Multi-pass membrane protein</topology>
    </subcellularLocation>
</comment>
<dbReference type="GO" id="GO:0140359">
    <property type="term" value="F:ABC-type transporter activity"/>
    <property type="evidence" value="ECO:0007669"/>
    <property type="project" value="InterPro"/>
</dbReference>
<evidence type="ECO:0000256" key="1">
    <source>
        <dbReference type="ARBA" id="ARBA00004141"/>
    </source>
</evidence>
<accession>A0A7N2LPQ8</accession>
<dbReference type="EnsemblPlants" id="QL05p026414:mrna">
    <property type="protein sequence ID" value="QL05p026414:mrna"/>
    <property type="gene ID" value="QL05p026414"/>
</dbReference>
<reference evidence="8 9" key="1">
    <citation type="journal article" date="2016" name="G3 (Bethesda)">
        <title>First Draft Assembly and Annotation of the Genome of a California Endemic Oak Quercus lobata Nee (Fagaceae).</title>
        <authorList>
            <person name="Sork V.L."/>
            <person name="Fitz-Gibbon S.T."/>
            <person name="Puiu D."/>
            <person name="Crepeau M."/>
            <person name="Gugger P.F."/>
            <person name="Sherman R."/>
            <person name="Stevens K."/>
            <person name="Langley C.H."/>
            <person name="Pellegrini M."/>
            <person name="Salzberg S.L."/>
        </authorList>
    </citation>
    <scope>NUCLEOTIDE SEQUENCE [LARGE SCALE GENOMIC DNA]</scope>
    <source>
        <strain evidence="8 9">cv. SW786</strain>
    </source>
</reference>
<dbReference type="Pfam" id="PF13966">
    <property type="entry name" value="zf-RVT"/>
    <property type="match status" value="1"/>
</dbReference>
<evidence type="ECO:0008006" key="10">
    <source>
        <dbReference type="Google" id="ProtNLM"/>
    </source>
</evidence>
<dbReference type="Pfam" id="PF01061">
    <property type="entry name" value="ABC2_membrane"/>
    <property type="match status" value="1"/>
</dbReference>
<evidence type="ECO:0000256" key="5">
    <source>
        <dbReference type="SAM" id="Phobius"/>
    </source>
</evidence>
<dbReference type="PANTHER" id="PTHR48040">
    <property type="entry name" value="PLEIOTROPIC DRUG RESISTANCE PROTEIN 1-LIKE ISOFORM X1"/>
    <property type="match status" value="1"/>
</dbReference>
<name>A0A7N2LPQ8_QUELO</name>
<dbReference type="EMBL" id="LRBV02000005">
    <property type="status" value="NOT_ANNOTATED_CDS"/>
    <property type="molecule type" value="Genomic_DNA"/>
</dbReference>
<feature type="transmembrane region" description="Helical" evidence="5">
    <location>
        <begin position="252"/>
        <end position="272"/>
    </location>
</feature>
<dbReference type="Gramene" id="QL05p026414:mrna">
    <property type="protein sequence ID" value="QL05p026414:mrna"/>
    <property type="gene ID" value="QL05p026414"/>
</dbReference>
<evidence type="ECO:0000313" key="8">
    <source>
        <dbReference type="EnsemblPlants" id="QL05p026414:mrna"/>
    </source>
</evidence>
<feature type="domain" description="Reverse transcriptase zinc-binding" evidence="7">
    <location>
        <begin position="8"/>
        <end position="74"/>
    </location>
</feature>
<evidence type="ECO:0000313" key="9">
    <source>
        <dbReference type="Proteomes" id="UP000594261"/>
    </source>
</evidence>
<proteinExistence type="predicted"/>
<dbReference type="Proteomes" id="UP000594261">
    <property type="component" value="Chromosome 5"/>
</dbReference>
<keyword evidence="4 5" id="KW-0472">Membrane</keyword>
<organism evidence="8 9">
    <name type="scientific">Quercus lobata</name>
    <name type="common">Valley oak</name>
    <dbReference type="NCBI Taxonomy" id="97700"/>
    <lineage>
        <taxon>Eukaryota</taxon>
        <taxon>Viridiplantae</taxon>
        <taxon>Streptophyta</taxon>
        <taxon>Embryophyta</taxon>
        <taxon>Tracheophyta</taxon>
        <taxon>Spermatophyta</taxon>
        <taxon>Magnoliopsida</taxon>
        <taxon>eudicotyledons</taxon>
        <taxon>Gunneridae</taxon>
        <taxon>Pentapetalae</taxon>
        <taxon>rosids</taxon>
        <taxon>fabids</taxon>
        <taxon>Fagales</taxon>
        <taxon>Fagaceae</taxon>
        <taxon>Quercus</taxon>
    </lineage>
</organism>
<evidence type="ECO:0000256" key="3">
    <source>
        <dbReference type="ARBA" id="ARBA00022989"/>
    </source>
</evidence>
<feature type="transmembrane region" description="Helical" evidence="5">
    <location>
        <begin position="298"/>
        <end position="324"/>
    </location>
</feature>
<evidence type="ECO:0000256" key="2">
    <source>
        <dbReference type="ARBA" id="ARBA00022692"/>
    </source>
</evidence>
<keyword evidence="9" id="KW-1185">Reference proteome</keyword>
<dbReference type="AlphaFoldDB" id="A0A7N2LPQ8"/>
<dbReference type="InParanoid" id="A0A7N2LPQ8"/>
<dbReference type="InterPro" id="IPR026960">
    <property type="entry name" value="RVT-Znf"/>
</dbReference>
<sequence length="329" mass="38184">MAGVIGRFWKSVWKLNTPPKVRNFLWRACSNILPTRDNLHRKKLQVEPWCAICHQPIETVCHILWECPLARNVWTLVKGRTQKSAAQASDFLALTRSMVERLPKEEMERRSAIAWAIWNARNKLCFENFQTLPEIILRGAISFLHECQELVAQQRTRNPPYTATRMHFTIATALTFGTMFWDLASKTKKQQNIFNAMGSMYAATMFLGVQNASSVQPIVDVERTVFYRERAAGMYSALSYAFAQRIPIWWRWYYWACPVAWSLYGLVVSQFGDVKDMLDNGKTVEDFARSYFRFKQDFLGVVAVVVAGFAVLFSFIFAFSIMVFNFQRR</sequence>
<dbReference type="InterPro" id="IPR013525">
    <property type="entry name" value="ABC2_TM"/>
</dbReference>
<reference evidence="8" key="2">
    <citation type="submission" date="2021-01" db="UniProtKB">
        <authorList>
            <consortium name="EnsemblPlants"/>
        </authorList>
    </citation>
    <scope>IDENTIFICATION</scope>
</reference>
<evidence type="ECO:0000256" key="4">
    <source>
        <dbReference type="ARBA" id="ARBA00023136"/>
    </source>
</evidence>
<evidence type="ECO:0000259" key="7">
    <source>
        <dbReference type="Pfam" id="PF13966"/>
    </source>
</evidence>